<protein>
    <recommendedName>
        <fullName evidence="3 6">Trehalase</fullName>
        <ecNumber evidence="2 6">3.2.1.28</ecNumber>
    </recommendedName>
    <alternativeName>
        <fullName evidence="6">Alpha-trehalose glucohydrolase</fullName>
    </alternativeName>
</protein>
<evidence type="ECO:0000256" key="4">
    <source>
        <dbReference type="ARBA" id="ARBA00022801"/>
    </source>
</evidence>
<evidence type="ECO:0000256" key="6">
    <source>
        <dbReference type="RuleBase" id="RU361180"/>
    </source>
</evidence>
<dbReference type="PANTHER" id="PTHR23403:SF5">
    <property type="entry name" value="TREHALASE"/>
    <property type="match status" value="1"/>
</dbReference>
<dbReference type="SUPFAM" id="SSF48208">
    <property type="entry name" value="Six-hairpin glycosidases"/>
    <property type="match status" value="1"/>
</dbReference>
<dbReference type="InterPro" id="IPR012341">
    <property type="entry name" value="6hp_glycosidase-like_sf"/>
</dbReference>
<dbReference type="PRINTS" id="PR00744">
    <property type="entry name" value="GLHYDRLASE37"/>
</dbReference>
<reference evidence="7" key="1">
    <citation type="submission" date="2017-02" db="UniProtKB">
        <authorList>
            <consortium name="WormBaseParasite"/>
        </authorList>
    </citation>
    <scope>IDENTIFICATION</scope>
</reference>
<dbReference type="GO" id="GO:0005993">
    <property type="term" value="P:trehalose catabolic process"/>
    <property type="evidence" value="ECO:0007669"/>
    <property type="project" value="TreeGrafter"/>
</dbReference>
<dbReference type="InterPro" id="IPR001661">
    <property type="entry name" value="Glyco_hydro_37"/>
</dbReference>
<sequence length="278" mass="33223">LLEAVNRHSIYADSKTFVDMPMRFSPQNTHREFIRRFGNESVDEIDARKLRKFLLEHFTEPGSELETCEPSDWHHEPIKLIRINDVDLRNWAMRLNEMWLQLCRKMKKEVDGDDRHSLIYVPNEFIVPGGRFREYYYWDTYWTVKGLVASGMLNTVKSMIRNFESIVDRYGFIPNGGRVYYLGRSQPPMFIPIVYEYFEQTKDVQFLKSILPALLKEFRFWNENRLANVTGQDGRTHQVYQYRSETNVPRPESFREDFNNAAKLPPSQRSKFYQVHKN</sequence>
<evidence type="ECO:0000313" key="7">
    <source>
        <dbReference type="WBParaSite" id="ASIM_0000088401-mRNA-1"/>
    </source>
</evidence>
<comment type="catalytic activity">
    <reaction evidence="6">
        <text>alpha,alpha-trehalose + H2O = alpha-D-glucose + beta-D-glucose</text>
        <dbReference type="Rhea" id="RHEA:32675"/>
        <dbReference type="ChEBI" id="CHEBI:15377"/>
        <dbReference type="ChEBI" id="CHEBI:15903"/>
        <dbReference type="ChEBI" id="CHEBI:16551"/>
        <dbReference type="ChEBI" id="CHEBI:17925"/>
        <dbReference type="EC" id="3.2.1.28"/>
    </reaction>
</comment>
<dbReference type="Gene3D" id="1.50.10.10">
    <property type="match status" value="1"/>
</dbReference>
<dbReference type="EC" id="3.2.1.28" evidence="2 6"/>
<accession>A0A0M3J048</accession>
<dbReference type="PANTHER" id="PTHR23403">
    <property type="entry name" value="TREHALASE"/>
    <property type="match status" value="1"/>
</dbReference>
<dbReference type="AlphaFoldDB" id="A0A0M3J048"/>
<comment type="similarity">
    <text evidence="1 6">Belongs to the glycosyl hydrolase 37 family.</text>
</comment>
<dbReference type="PROSITE" id="PS00927">
    <property type="entry name" value="TREHALASE_1"/>
    <property type="match status" value="1"/>
</dbReference>
<name>A0A0M3J048_ANISI</name>
<evidence type="ECO:0000256" key="3">
    <source>
        <dbReference type="ARBA" id="ARBA00019905"/>
    </source>
</evidence>
<dbReference type="Pfam" id="PF01204">
    <property type="entry name" value="Trehalase"/>
    <property type="match status" value="1"/>
</dbReference>
<evidence type="ECO:0000256" key="5">
    <source>
        <dbReference type="ARBA" id="ARBA00023295"/>
    </source>
</evidence>
<evidence type="ECO:0000256" key="2">
    <source>
        <dbReference type="ARBA" id="ARBA00012757"/>
    </source>
</evidence>
<keyword evidence="4 6" id="KW-0378">Hydrolase</keyword>
<keyword evidence="5 6" id="KW-0326">Glycosidase</keyword>
<organism evidence="7">
    <name type="scientific">Anisakis simplex</name>
    <name type="common">Herring worm</name>
    <dbReference type="NCBI Taxonomy" id="6269"/>
    <lineage>
        <taxon>Eukaryota</taxon>
        <taxon>Metazoa</taxon>
        <taxon>Ecdysozoa</taxon>
        <taxon>Nematoda</taxon>
        <taxon>Chromadorea</taxon>
        <taxon>Rhabditida</taxon>
        <taxon>Spirurina</taxon>
        <taxon>Ascaridomorpha</taxon>
        <taxon>Ascaridoidea</taxon>
        <taxon>Anisakidae</taxon>
        <taxon>Anisakis</taxon>
        <taxon>Anisakis simplex complex</taxon>
    </lineage>
</organism>
<evidence type="ECO:0000256" key="1">
    <source>
        <dbReference type="ARBA" id="ARBA00005615"/>
    </source>
</evidence>
<dbReference type="WBParaSite" id="ASIM_0000088401-mRNA-1">
    <property type="protein sequence ID" value="ASIM_0000088401-mRNA-1"/>
    <property type="gene ID" value="ASIM_0000088401"/>
</dbReference>
<dbReference type="InterPro" id="IPR008928">
    <property type="entry name" value="6-hairpin_glycosidase_sf"/>
</dbReference>
<dbReference type="GO" id="GO:0004555">
    <property type="term" value="F:alpha,alpha-trehalase activity"/>
    <property type="evidence" value="ECO:0007669"/>
    <property type="project" value="UniProtKB-EC"/>
</dbReference>
<dbReference type="InterPro" id="IPR018232">
    <property type="entry name" value="Glyco_hydro_37_CS"/>
</dbReference>
<proteinExistence type="inferred from homology"/>